<proteinExistence type="predicted"/>
<dbReference type="AlphaFoldDB" id="A0A8K0TGJ0"/>
<protein>
    <submittedName>
        <fullName evidence="2">Uncharacterized protein</fullName>
    </submittedName>
</protein>
<feature type="region of interest" description="Disordered" evidence="1">
    <location>
        <begin position="168"/>
        <end position="198"/>
    </location>
</feature>
<evidence type="ECO:0000313" key="2">
    <source>
        <dbReference type="EMBL" id="KAH7359138.1"/>
    </source>
</evidence>
<reference evidence="2" key="1">
    <citation type="journal article" date="2021" name="Nat. Commun.">
        <title>Genetic determinants of endophytism in the Arabidopsis root mycobiome.</title>
        <authorList>
            <person name="Mesny F."/>
            <person name="Miyauchi S."/>
            <person name="Thiergart T."/>
            <person name="Pickel B."/>
            <person name="Atanasova L."/>
            <person name="Karlsson M."/>
            <person name="Huettel B."/>
            <person name="Barry K.W."/>
            <person name="Haridas S."/>
            <person name="Chen C."/>
            <person name="Bauer D."/>
            <person name="Andreopoulos W."/>
            <person name="Pangilinan J."/>
            <person name="LaButti K."/>
            <person name="Riley R."/>
            <person name="Lipzen A."/>
            <person name="Clum A."/>
            <person name="Drula E."/>
            <person name="Henrissat B."/>
            <person name="Kohler A."/>
            <person name="Grigoriev I.V."/>
            <person name="Martin F.M."/>
            <person name="Hacquard S."/>
        </authorList>
    </citation>
    <scope>NUCLEOTIDE SEQUENCE</scope>
    <source>
        <strain evidence="2">MPI-CAGE-AT-0016</strain>
    </source>
</reference>
<sequence>MRTNNRQYAAFTNHTLPGNGRTIDYCPYHLDGVALPDSCLFGHWKPSESHWRPELALSGRQTYIIPDFALVFSLDSFELKQNSLTSSRNRITHKSRTPRSSVLSCQPLKSVNMLREAEWFSKTRREAASVLAALDPESLTRCLTRGISTTGTSNPGWRLDTQGYITNPPAFNIQLQPNRDRKRSGRNRRNSTSKTDMHGTSAACIIVAEAFTEIDTADVKEGARKIGQTMKDALLLSFEKSSSEDSTGVVNVHIDGAGVIHTKDTAPFSSTCVHKRARGLSCTTCATIKEDN</sequence>
<keyword evidence="3" id="KW-1185">Reference proteome</keyword>
<dbReference type="EMBL" id="JAGPXD010000004">
    <property type="protein sequence ID" value="KAH7359138.1"/>
    <property type="molecule type" value="Genomic_DNA"/>
</dbReference>
<gene>
    <name evidence="2" type="ORF">B0T11DRAFT_341298</name>
</gene>
<evidence type="ECO:0000313" key="3">
    <source>
        <dbReference type="Proteomes" id="UP000813385"/>
    </source>
</evidence>
<comment type="caution">
    <text evidence="2">The sequence shown here is derived from an EMBL/GenBank/DDBJ whole genome shotgun (WGS) entry which is preliminary data.</text>
</comment>
<dbReference type="Proteomes" id="UP000813385">
    <property type="component" value="Unassembled WGS sequence"/>
</dbReference>
<evidence type="ECO:0000256" key="1">
    <source>
        <dbReference type="SAM" id="MobiDB-lite"/>
    </source>
</evidence>
<accession>A0A8K0TGJ0</accession>
<name>A0A8K0TGJ0_9PEZI</name>
<organism evidence="2 3">
    <name type="scientific">Plectosphaerella cucumerina</name>
    <dbReference type="NCBI Taxonomy" id="40658"/>
    <lineage>
        <taxon>Eukaryota</taxon>
        <taxon>Fungi</taxon>
        <taxon>Dikarya</taxon>
        <taxon>Ascomycota</taxon>
        <taxon>Pezizomycotina</taxon>
        <taxon>Sordariomycetes</taxon>
        <taxon>Hypocreomycetidae</taxon>
        <taxon>Glomerellales</taxon>
        <taxon>Plectosphaerellaceae</taxon>
        <taxon>Plectosphaerella</taxon>
    </lineage>
</organism>
<feature type="compositionally biased region" description="Basic residues" evidence="1">
    <location>
        <begin position="180"/>
        <end position="191"/>
    </location>
</feature>